<reference evidence="1" key="1">
    <citation type="submission" date="2022-02" db="EMBL/GenBank/DDBJ databases">
        <title>Plant Genome Project.</title>
        <authorList>
            <person name="Zhang R.-G."/>
        </authorList>
    </citation>
    <scope>NUCLEOTIDE SEQUENCE</scope>
    <source>
        <strain evidence="1">AT1</strain>
    </source>
</reference>
<comment type="caution">
    <text evidence="1">The sequence shown here is derived from an EMBL/GenBank/DDBJ whole genome shotgun (WGS) entry which is preliminary data.</text>
</comment>
<evidence type="ECO:0000313" key="2">
    <source>
        <dbReference type="Proteomes" id="UP001062846"/>
    </source>
</evidence>
<organism evidence="1 2">
    <name type="scientific">Rhododendron molle</name>
    <name type="common">Chinese azalea</name>
    <name type="synonym">Azalea mollis</name>
    <dbReference type="NCBI Taxonomy" id="49168"/>
    <lineage>
        <taxon>Eukaryota</taxon>
        <taxon>Viridiplantae</taxon>
        <taxon>Streptophyta</taxon>
        <taxon>Embryophyta</taxon>
        <taxon>Tracheophyta</taxon>
        <taxon>Spermatophyta</taxon>
        <taxon>Magnoliopsida</taxon>
        <taxon>eudicotyledons</taxon>
        <taxon>Gunneridae</taxon>
        <taxon>Pentapetalae</taxon>
        <taxon>asterids</taxon>
        <taxon>Ericales</taxon>
        <taxon>Ericaceae</taxon>
        <taxon>Ericoideae</taxon>
        <taxon>Rhodoreae</taxon>
        <taxon>Rhododendron</taxon>
    </lineage>
</organism>
<proteinExistence type="predicted"/>
<sequence>MKTSLQPLSLSLSLSLQKQKKSLKTTIAETPLLTPQSHPSMDPYEFLKIAPNPDGSLTRLNPMPSLPPTPTPTQNNNSIPQIALSKDLPLNPTAATFLRLFRPLRPPPQTKLPVIIYFHGGGFVLFSATAHPFHQSCNTMSAQTPALVLSVEYRLAPEHRLPAAYDDAVDALMWVRDQALGINGCDEWLKELGDFSRVFLMDLDLSPVKIAGLIMNQPYFGGVQRTESETRLVDDMIIPLPVNDLLWALALPEGADRDHEFCNPMVGRKENIGRLPRCLIRGYGGDPLVDRQREAAKMLEACGVRVVVKFDEDGCHAAELFDPKKARGLYEDVKEFVSSAFATEESDVVELKSTM</sequence>
<dbReference type="Proteomes" id="UP001062846">
    <property type="component" value="Chromosome 7"/>
</dbReference>
<evidence type="ECO:0000313" key="1">
    <source>
        <dbReference type="EMBL" id="KAI8545259.1"/>
    </source>
</evidence>
<dbReference type="EMBL" id="CM046394">
    <property type="protein sequence ID" value="KAI8545259.1"/>
    <property type="molecule type" value="Genomic_DNA"/>
</dbReference>
<keyword evidence="2" id="KW-1185">Reference proteome</keyword>
<name>A0ACC0MXF7_RHOML</name>
<gene>
    <name evidence="1" type="ORF">RHMOL_Rhmol07G0027500</name>
</gene>
<protein>
    <submittedName>
        <fullName evidence="1">Uncharacterized protein</fullName>
    </submittedName>
</protein>
<accession>A0ACC0MXF7</accession>